<dbReference type="InterPro" id="IPR013937">
    <property type="entry name" value="Sorting_nexin_C"/>
</dbReference>
<evidence type="ECO:0000313" key="5">
    <source>
        <dbReference type="EMBL" id="KAK0670539.1"/>
    </source>
</evidence>
<protein>
    <submittedName>
        <fullName evidence="5">PXA domain-containing protein</fullName>
    </submittedName>
</protein>
<feature type="compositionally biased region" description="Basic and acidic residues" evidence="3">
    <location>
        <begin position="392"/>
        <end position="405"/>
    </location>
</feature>
<reference evidence="5" key="1">
    <citation type="submission" date="2023-06" db="EMBL/GenBank/DDBJ databases">
        <title>Genome-scale phylogeny and comparative genomics of the fungal order Sordariales.</title>
        <authorList>
            <consortium name="Lawrence Berkeley National Laboratory"/>
            <person name="Hensen N."/>
            <person name="Bonometti L."/>
            <person name="Westerberg I."/>
            <person name="Brannstrom I.O."/>
            <person name="Guillou S."/>
            <person name="Cros-Aarteil S."/>
            <person name="Calhoun S."/>
            <person name="Haridas S."/>
            <person name="Kuo A."/>
            <person name="Mondo S."/>
            <person name="Pangilinan J."/>
            <person name="Riley R."/>
            <person name="Labutti K."/>
            <person name="Andreopoulos B."/>
            <person name="Lipzen A."/>
            <person name="Chen C."/>
            <person name="Yanf M."/>
            <person name="Daum C."/>
            <person name="Ng V."/>
            <person name="Clum A."/>
            <person name="Steindorff A."/>
            <person name="Ohm R."/>
            <person name="Martin F."/>
            <person name="Silar P."/>
            <person name="Natvig D."/>
            <person name="Lalanne C."/>
            <person name="Gautier V."/>
            <person name="Ament-Velasquez S.L."/>
            <person name="Kruys A."/>
            <person name="Hutchinson M.I."/>
            <person name="Powell A.J."/>
            <person name="Barry K."/>
            <person name="Miller A.N."/>
            <person name="Grigoriev I.V."/>
            <person name="Debuchy R."/>
            <person name="Gladieux P."/>
            <person name="Thoren M.H."/>
            <person name="Johannesson H."/>
        </authorList>
    </citation>
    <scope>NUCLEOTIDE SEQUENCE</scope>
    <source>
        <strain evidence="5">CBS 307.81</strain>
    </source>
</reference>
<feature type="compositionally biased region" description="Pro residues" evidence="3">
    <location>
        <begin position="726"/>
        <end position="736"/>
    </location>
</feature>
<evidence type="ECO:0000259" key="4">
    <source>
        <dbReference type="PROSITE" id="PS51207"/>
    </source>
</evidence>
<feature type="region of interest" description="Disordered" evidence="3">
    <location>
        <begin position="1"/>
        <end position="36"/>
    </location>
</feature>
<evidence type="ECO:0000256" key="3">
    <source>
        <dbReference type="SAM" id="MobiDB-lite"/>
    </source>
</evidence>
<evidence type="ECO:0000256" key="2">
    <source>
        <dbReference type="SAM" id="Coils"/>
    </source>
</evidence>
<feature type="region of interest" description="Disordered" evidence="3">
    <location>
        <begin position="874"/>
        <end position="899"/>
    </location>
</feature>
<comment type="caution">
    <text evidence="5">The sequence shown here is derived from an EMBL/GenBank/DDBJ whole genome shotgun (WGS) entry which is preliminary data.</text>
</comment>
<organism evidence="5 6">
    <name type="scientific">Cercophora samala</name>
    <dbReference type="NCBI Taxonomy" id="330535"/>
    <lineage>
        <taxon>Eukaryota</taxon>
        <taxon>Fungi</taxon>
        <taxon>Dikarya</taxon>
        <taxon>Ascomycota</taxon>
        <taxon>Pezizomycotina</taxon>
        <taxon>Sordariomycetes</taxon>
        <taxon>Sordariomycetidae</taxon>
        <taxon>Sordariales</taxon>
        <taxon>Lasiosphaeriaceae</taxon>
        <taxon>Cercophora</taxon>
    </lineage>
</organism>
<feature type="domain" description="PXA" evidence="4">
    <location>
        <begin position="172"/>
        <end position="354"/>
    </location>
</feature>
<dbReference type="Proteomes" id="UP001174997">
    <property type="component" value="Unassembled WGS sequence"/>
</dbReference>
<dbReference type="CDD" id="cd06093">
    <property type="entry name" value="PX_domain"/>
    <property type="match status" value="1"/>
</dbReference>
<feature type="region of interest" description="Disordered" evidence="3">
    <location>
        <begin position="387"/>
        <end position="412"/>
    </location>
</feature>
<name>A0AA39ZGB9_9PEZI</name>
<dbReference type="PROSITE" id="PS51207">
    <property type="entry name" value="PXA"/>
    <property type="match status" value="1"/>
</dbReference>
<dbReference type="InterPro" id="IPR036871">
    <property type="entry name" value="PX_dom_sf"/>
</dbReference>
<comment type="similarity">
    <text evidence="1">Belongs to the sorting nexin family.</text>
</comment>
<feature type="compositionally biased region" description="Low complexity" evidence="3">
    <location>
        <begin position="502"/>
        <end position="520"/>
    </location>
</feature>
<feature type="region of interest" description="Disordered" evidence="3">
    <location>
        <begin position="758"/>
        <end position="842"/>
    </location>
</feature>
<dbReference type="Pfam" id="PF00787">
    <property type="entry name" value="PX"/>
    <property type="match status" value="1"/>
</dbReference>
<dbReference type="Pfam" id="PF08628">
    <property type="entry name" value="Nexin_C"/>
    <property type="match status" value="1"/>
</dbReference>
<dbReference type="InterPro" id="IPR003114">
    <property type="entry name" value="Phox_assoc"/>
</dbReference>
<dbReference type="SUPFAM" id="SSF64268">
    <property type="entry name" value="PX domain"/>
    <property type="match status" value="1"/>
</dbReference>
<feature type="region of interest" description="Disordered" evidence="3">
    <location>
        <begin position="719"/>
        <end position="739"/>
    </location>
</feature>
<feature type="region of interest" description="Disordered" evidence="3">
    <location>
        <begin position="437"/>
        <end position="523"/>
    </location>
</feature>
<gene>
    <name evidence="5" type="ORF">QBC41DRAFT_317628</name>
</gene>
<feature type="coiled-coil region" evidence="2">
    <location>
        <begin position="135"/>
        <end position="162"/>
    </location>
</feature>
<feature type="compositionally biased region" description="Polar residues" evidence="3">
    <location>
        <begin position="1"/>
        <end position="11"/>
    </location>
</feature>
<feature type="compositionally biased region" description="Polar residues" evidence="3">
    <location>
        <begin position="465"/>
        <end position="475"/>
    </location>
</feature>
<dbReference type="AlphaFoldDB" id="A0AA39ZGB9"/>
<keyword evidence="6" id="KW-1185">Reference proteome</keyword>
<feature type="compositionally biased region" description="Low complexity" evidence="3">
    <location>
        <begin position="477"/>
        <end position="493"/>
    </location>
</feature>
<sequence length="1060" mass="116026">MSQQDAPSSGTIPDCTMEDRKDLEPSAIATAATEKPTLDESTVAAIVAAADDAFPSPPNAPPTDDNVSTKVFRFLSTATPETLGGVAVGLAATTYLVLGRLGLVLIGAFGGIVTFIQWEQRNPEVARIVRGERGIDVLARLLETKNKAVEQKEEDVDDAQDCALIRGFEDLRPETREAMNELVDAVVDNYVTWWYSPIVPSDKLFPLACRKTLTAFLTSASNHLARKRPADAFLDFLTNSSSIVVVFFSELSNAFAELPADSKLSAADAVYNYLAAHPDSNLASLLNQKQQANKFRMISEDLLNFLERSSYECDPARVFLREMLAGVVLEMTLQTFSKPEFINSWIVYLLEAGEPDLNQAIDVGMQTGPDVAFADIDGNVGNIGLTKGNRNSFDHERARRKESLAHKKKLSKAEEEMELAMEEMKRLNQMIADETTKLAESSQNDEKQHETTNTNETEHGMEFQKGSTSQPTPVNAISKDLSKSIGSDSSSSKNEVINTPVTPLSATTPSSQTSPSSQNPVAAASTAGFTSFDQLVPPARDESEVDSVVEAAKPPLTVHNANITVLDEPGDKPIRSKPAWDYLVQIEPATTLYPGWMIIRKYSDFEVLHEVLRRIATISGAVTFSQQHNVLPPWKNHTRTSLRIELERYLKDACQHQSLAESEGLRKFMERDNGHLPQPKSGFQAFEKLGKNVLGVLASAPLEGSKAVMDGMTGVLGNIGLGPQKKPAPAPSPPPSALQDVTAASRLSMSTLSRNDSTLSLNRLTSKTRDSIDSQHSSVVAMQPPKVPAMDRRPSYNSQGDVEPETNLRPSRTSARNSREQSRTSSRAPARSPSILSFDGFRLPPPPDMITDDYESPISPQGRLSEHLTHHSRSLTMPTLSSQRINGPPLKGKQHTKLSEQETRVAVELMFAVINEMYTLSSAWNIRRTLLAAAKSFLLRPGNPSLLSIQTLIQQSVLDENTSDAGIAAHLKKLRQNVMPTEKEKEEWPAEMTAEEKEALRVKARKLLIESGVPAALMGVMGQAATSEALGRLFDCLQIEEVARGLMFGVVLQAVRTVTH</sequence>
<dbReference type="SMART" id="SM00313">
    <property type="entry name" value="PXA"/>
    <property type="match status" value="1"/>
</dbReference>
<dbReference type="EMBL" id="JAULSY010000030">
    <property type="protein sequence ID" value="KAK0670539.1"/>
    <property type="molecule type" value="Genomic_DNA"/>
</dbReference>
<feature type="compositionally biased region" description="Low complexity" evidence="3">
    <location>
        <begin position="823"/>
        <end position="834"/>
    </location>
</feature>
<dbReference type="PANTHER" id="PTHR22775">
    <property type="entry name" value="SORTING NEXIN"/>
    <property type="match status" value="1"/>
</dbReference>
<accession>A0AA39ZGB9</accession>
<evidence type="ECO:0000256" key="1">
    <source>
        <dbReference type="ARBA" id="ARBA00010883"/>
    </source>
</evidence>
<dbReference type="FunFam" id="3.30.1520.10:FF:000065">
    <property type="entry name" value="PX domain protein (AFU_orthologue AFUA_2G07450)"/>
    <property type="match status" value="1"/>
</dbReference>
<dbReference type="GO" id="GO:0035091">
    <property type="term" value="F:phosphatidylinositol binding"/>
    <property type="evidence" value="ECO:0007669"/>
    <property type="project" value="InterPro"/>
</dbReference>
<dbReference type="Pfam" id="PF02194">
    <property type="entry name" value="PXA"/>
    <property type="match status" value="1"/>
</dbReference>
<evidence type="ECO:0000313" key="6">
    <source>
        <dbReference type="Proteomes" id="UP001174997"/>
    </source>
</evidence>
<keyword evidence="2" id="KW-0175">Coiled coil</keyword>
<dbReference type="InterPro" id="IPR001683">
    <property type="entry name" value="PX_dom"/>
</dbReference>
<dbReference type="PANTHER" id="PTHR22775:SF47">
    <property type="entry name" value="MEIOTICALLY UP-REGULATED GENE 122 PROTEIN"/>
    <property type="match status" value="1"/>
</dbReference>
<dbReference type="Gene3D" id="3.30.1520.10">
    <property type="entry name" value="Phox-like domain"/>
    <property type="match status" value="1"/>
</dbReference>
<proteinExistence type="inferred from homology"/>
<feature type="compositionally biased region" description="Polar residues" evidence="3">
    <location>
        <begin position="874"/>
        <end position="885"/>
    </location>
</feature>
<feature type="compositionally biased region" description="Basic and acidic residues" evidence="3">
    <location>
        <begin position="444"/>
        <end position="462"/>
    </location>
</feature>